<dbReference type="SUPFAM" id="SSF51445">
    <property type="entry name" value="(Trans)glycosidases"/>
    <property type="match status" value="1"/>
</dbReference>
<dbReference type="InterPro" id="IPR013785">
    <property type="entry name" value="Aldolase_TIM"/>
</dbReference>
<protein>
    <submittedName>
        <fullName evidence="3">Cysteinyl-tRNA synthetase</fullName>
    </submittedName>
</protein>
<reference evidence="3 4" key="1">
    <citation type="submission" date="2019-06" db="EMBL/GenBank/DDBJ databases">
        <title>Sequencing the genomes of 1000 actinobacteria strains.</title>
        <authorList>
            <person name="Klenk H.-P."/>
        </authorList>
    </citation>
    <scope>NUCLEOTIDE SEQUENCE [LARGE SCALE GENOMIC DNA]</scope>
    <source>
        <strain evidence="3 4">DSM 45679</strain>
    </source>
</reference>
<dbReference type="Gene3D" id="3.20.20.70">
    <property type="entry name" value="Aldolase class I"/>
    <property type="match status" value="1"/>
</dbReference>
<keyword evidence="3" id="KW-0436">Ligase</keyword>
<dbReference type="GO" id="GO:0004812">
    <property type="term" value="F:aminoacyl-tRNA ligase activity"/>
    <property type="evidence" value="ECO:0007669"/>
    <property type="project" value="UniProtKB-KW"/>
</dbReference>
<feature type="chain" id="PRO_5022230030" evidence="1">
    <location>
        <begin position="33"/>
        <end position="315"/>
    </location>
</feature>
<feature type="domain" description="Glycoside-hydrolase family GH114 TIM-barrel" evidence="2">
    <location>
        <begin position="45"/>
        <end position="302"/>
    </location>
</feature>
<dbReference type="Proteomes" id="UP000320876">
    <property type="component" value="Unassembled WGS sequence"/>
</dbReference>
<accession>A0A542DRS6</accession>
<keyword evidence="3" id="KW-0030">Aminoacyl-tRNA synthetase</keyword>
<dbReference type="PANTHER" id="PTHR35882">
    <property type="entry name" value="PELA"/>
    <property type="match status" value="1"/>
</dbReference>
<dbReference type="OrthoDB" id="30037at2"/>
<keyword evidence="4" id="KW-1185">Reference proteome</keyword>
<dbReference type="Pfam" id="PF03537">
    <property type="entry name" value="Glyco_hydro_114"/>
    <property type="match status" value="1"/>
</dbReference>
<gene>
    <name evidence="3" type="ORF">FB471_5651</name>
</gene>
<organism evidence="3 4">
    <name type="scientific">Amycolatopsis cihanbeyliensis</name>
    <dbReference type="NCBI Taxonomy" id="1128664"/>
    <lineage>
        <taxon>Bacteria</taxon>
        <taxon>Bacillati</taxon>
        <taxon>Actinomycetota</taxon>
        <taxon>Actinomycetes</taxon>
        <taxon>Pseudonocardiales</taxon>
        <taxon>Pseudonocardiaceae</taxon>
        <taxon>Amycolatopsis</taxon>
    </lineage>
</organism>
<comment type="caution">
    <text evidence="3">The sequence shown here is derived from an EMBL/GenBank/DDBJ whole genome shotgun (WGS) entry which is preliminary data.</text>
</comment>
<dbReference type="EMBL" id="VFML01000001">
    <property type="protein sequence ID" value="TQJ05811.1"/>
    <property type="molecule type" value="Genomic_DNA"/>
</dbReference>
<name>A0A542DRS6_AMYCI</name>
<dbReference type="InterPro" id="IPR004352">
    <property type="entry name" value="GH114_TIM-barrel"/>
</dbReference>
<evidence type="ECO:0000256" key="1">
    <source>
        <dbReference type="SAM" id="SignalP"/>
    </source>
</evidence>
<dbReference type="InterPro" id="IPR016062">
    <property type="entry name" value="TM1410-rel"/>
</dbReference>
<dbReference type="PANTHER" id="PTHR35882:SF2">
    <property type="entry name" value="PELA"/>
    <property type="match status" value="1"/>
</dbReference>
<feature type="signal peptide" evidence="1">
    <location>
        <begin position="1"/>
        <end position="32"/>
    </location>
</feature>
<dbReference type="PRINTS" id="PR01545">
    <property type="entry name" value="THEMAYE10DUF"/>
</dbReference>
<dbReference type="AlphaFoldDB" id="A0A542DRS6"/>
<dbReference type="InterPro" id="IPR017853">
    <property type="entry name" value="GH"/>
</dbReference>
<evidence type="ECO:0000313" key="4">
    <source>
        <dbReference type="Proteomes" id="UP000320876"/>
    </source>
</evidence>
<evidence type="ECO:0000259" key="2">
    <source>
        <dbReference type="Pfam" id="PF03537"/>
    </source>
</evidence>
<keyword evidence="1" id="KW-0732">Signal</keyword>
<sequence length="315" mass="35995">MTRRRRRWNRSYALLCLLLTTCLAGCVADAPAGEPPPEPRLVDEFVYQLQRYHDDGLARLADAPHRLAVIDLARDAGDAYFTAKEINVLRASGKHVLAYFELGSLENFRPDFRSFSTEHPGLMLNEWETWPGEYFVRYWSPHWWDQAIEPRLDQALRAGFDGVYLDTPLAYEEIDLDLVPGERRESLGRKMVELIERTSAYAKATEPDFLIVPQNSPELRKHPGYLEAIDGIGMEELFFLATDRPCTHDFCRTNLAEARAVLAAGKFVLAVDYALRQENVRHACRRYREEGFAGYVTTLELDQVSPPCPAPSQEE</sequence>
<evidence type="ECO:0000313" key="3">
    <source>
        <dbReference type="EMBL" id="TQJ05811.1"/>
    </source>
</evidence>
<dbReference type="RefSeq" id="WP_142001288.1">
    <property type="nucleotide sequence ID" value="NZ_VFML01000001.1"/>
</dbReference>
<proteinExistence type="predicted"/>